<feature type="region of interest" description="Disordered" evidence="1">
    <location>
        <begin position="22"/>
        <end position="55"/>
    </location>
</feature>
<name>A0ABU6TZ25_9FABA</name>
<dbReference type="EMBL" id="JASCZI010093389">
    <property type="protein sequence ID" value="MED6153263.1"/>
    <property type="molecule type" value="Genomic_DNA"/>
</dbReference>
<proteinExistence type="predicted"/>
<dbReference type="Proteomes" id="UP001341840">
    <property type="component" value="Unassembled WGS sequence"/>
</dbReference>
<reference evidence="2 3" key="1">
    <citation type="journal article" date="2023" name="Plants (Basel)">
        <title>Bridging the Gap: Combining Genomics and Transcriptomics Approaches to Understand Stylosanthes scabra, an Orphan Legume from the Brazilian Caatinga.</title>
        <authorList>
            <person name="Ferreira-Neto J.R.C."/>
            <person name="da Silva M.D."/>
            <person name="Binneck E."/>
            <person name="de Melo N.F."/>
            <person name="da Silva R.H."/>
            <person name="de Melo A.L.T.M."/>
            <person name="Pandolfi V."/>
            <person name="Bustamante F.O."/>
            <person name="Brasileiro-Vidal A.C."/>
            <person name="Benko-Iseppon A.M."/>
        </authorList>
    </citation>
    <scope>NUCLEOTIDE SEQUENCE [LARGE SCALE GENOMIC DNA]</scope>
    <source>
        <tissue evidence="2">Leaves</tissue>
    </source>
</reference>
<sequence>MTGGLWTNVLIHRALYTQYKGKEPPSIYDNEKDRKRLGHRASCPQESASDSDPGLVLGRSGLAKVTDRILVTRIPGIVNGPEWHLPHEVEDALAILVGGTNPTTVR</sequence>
<keyword evidence="3" id="KW-1185">Reference proteome</keyword>
<evidence type="ECO:0000313" key="3">
    <source>
        <dbReference type="Proteomes" id="UP001341840"/>
    </source>
</evidence>
<protein>
    <submittedName>
        <fullName evidence="2">Uncharacterized protein</fullName>
    </submittedName>
</protein>
<comment type="caution">
    <text evidence="2">The sequence shown here is derived from an EMBL/GenBank/DDBJ whole genome shotgun (WGS) entry which is preliminary data.</text>
</comment>
<evidence type="ECO:0000313" key="2">
    <source>
        <dbReference type="EMBL" id="MED6153263.1"/>
    </source>
</evidence>
<organism evidence="2 3">
    <name type="scientific">Stylosanthes scabra</name>
    <dbReference type="NCBI Taxonomy" id="79078"/>
    <lineage>
        <taxon>Eukaryota</taxon>
        <taxon>Viridiplantae</taxon>
        <taxon>Streptophyta</taxon>
        <taxon>Embryophyta</taxon>
        <taxon>Tracheophyta</taxon>
        <taxon>Spermatophyta</taxon>
        <taxon>Magnoliopsida</taxon>
        <taxon>eudicotyledons</taxon>
        <taxon>Gunneridae</taxon>
        <taxon>Pentapetalae</taxon>
        <taxon>rosids</taxon>
        <taxon>fabids</taxon>
        <taxon>Fabales</taxon>
        <taxon>Fabaceae</taxon>
        <taxon>Papilionoideae</taxon>
        <taxon>50 kb inversion clade</taxon>
        <taxon>dalbergioids sensu lato</taxon>
        <taxon>Dalbergieae</taxon>
        <taxon>Pterocarpus clade</taxon>
        <taxon>Stylosanthes</taxon>
    </lineage>
</organism>
<gene>
    <name evidence="2" type="ORF">PIB30_100198</name>
</gene>
<accession>A0ABU6TZ25</accession>
<evidence type="ECO:0000256" key="1">
    <source>
        <dbReference type="SAM" id="MobiDB-lite"/>
    </source>
</evidence>